<dbReference type="EMBL" id="JAGQDG010000001">
    <property type="protein sequence ID" value="MBQ0933841.1"/>
    <property type="molecule type" value="Genomic_DNA"/>
</dbReference>
<dbReference type="Proteomes" id="UP000672097">
    <property type="component" value="Unassembled WGS sequence"/>
</dbReference>
<gene>
    <name evidence="5" type="ORF">KAK11_00775</name>
</gene>
<dbReference type="Gene3D" id="3.20.20.80">
    <property type="entry name" value="Glycosidases"/>
    <property type="match status" value="1"/>
</dbReference>
<keyword evidence="1" id="KW-0378">Hydrolase</keyword>
<feature type="chain" id="PRO_5045167467" description="Glycosyl hydrolase family 13 catalytic domain-containing protein" evidence="3">
    <location>
        <begin position="21"/>
        <end position="528"/>
    </location>
</feature>
<keyword evidence="3" id="KW-0732">Signal</keyword>
<evidence type="ECO:0000256" key="1">
    <source>
        <dbReference type="ARBA" id="ARBA00022801"/>
    </source>
</evidence>
<dbReference type="SMART" id="SM00642">
    <property type="entry name" value="Aamy"/>
    <property type="match status" value="1"/>
</dbReference>
<dbReference type="PANTHER" id="PTHR10357:SF210">
    <property type="entry name" value="MALTODEXTRIN GLUCOSIDASE"/>
    <property type="match status" value="1"/>
</dbReference>
<comment type="caution">
    <text evidence="5">The sequence shown here is derived from an EMBL/GenBank/DDBJ whole genome shotgun (WGS) entry which is preliminary data.</text>
</comment>
<evidence type="ECO:0000256" key="2">
    <source>
        <dbReference type="ARBA" id="ARBA00023295"/>
    </source>
</evidence>
<dbReference type="PANTHER" id="PTHR10357">
    <property type="entry name" value="ALPHA-AMYLASE FAMILY MEMBER"/>
    <property type="match status" value="1"/>
</dbReference>
<dbReference type="SUPFAM" id="SSF51445">
    <property type="entry name" value="(Trans)glycosidases"/>
    <property type="match status" value="1"/>
</dbReference>
<dbReference type="InterPro" id="IPR013780">
    <property type="entry name" value="Glyco_hydro_b"/>
</dbReference>
<dbReference type="InterPro" id="IPR017853">
    <property type="entry name" value="GH"/>
</dbReference>
<organism evidence="5 6">
    <name type="scientific">Ideonella paludis</name>
    <dbReference type="NCBI Taxonomy" id="1233411"/>
    <lineage>
        <taxon>Bacteria</taxon>
        <taxon>Pseudomonadati</taxon>
        <taxon>Pseudomonadota</taxon>
        <taxon>Betaproteobacteria</taxon>
        <taxon>Burkholderiales</taxon>
        <taxon>Sphaerotilaceae</taxon>
        <taxon>Ideonella</taxon>
    </lineage>
</organism>
<accession>A0ABS5DRR0</accession>
<name>A0ABS5DRR0_9BURK</name>
<feature type="domain" description="Glycosyl hydrolase family 13 catalytic" evidence="4">
    <location>
        <begin position="40"/>
        <end position="419"/>
    </location>
</feature>
<dbReference type="Pfam" id="PF00128">
    <property type="entry name" value="Alpha-amylase"/>
    <property type="match status" value="1"/>
</dbReference>
<evidence type="ECO:0000313" key="5">
    <source>
        <dbReference type="EMBL" id="MBQ0933841.1"/>
    </source>
</evidence>
<protein>
    <recommendedName>
        <fullName evidence="4">Glycosyl hydrolase family 13 catalytic domain-containing protein</fullName>
    </recommendedName>
</protein>
<dbReference type="RefSeq" id="WP_210805186.1">
    <property type="nucleotide sequence ID" value="NZ_JAGQDG010000001.1"/>
</dbReference>
<sequence length="528" mass="59038">MSLKVWAGVAAAWVGVAAIAAPSVYEQREQDWRNGAVVYQVWVDRFAPAANLEAKRHLYPAPKRLRAWHELPTKGEFLPQAKVWSHEIDFWGGDIASLRGKLGYVQGLGVDVLYLNPIHLAYTNHKYDALDYQAVSPEYGTRDDVKALAADLHGRGMKLVLDGVFNHMGRNSPKFQSALADARSPYRDWFYIGPQFEKTAQARVWWGAINLPELNLENRAVRKHVFAARDSVIRSYLRDGVDGWRLDTAFEFGTTMLGQMTQAAHTEKPGSLLVGEIVNYPAGWLTAQGRQPPAADAVMNFTLRRVLLDVVERKLKPATAQRMISRMVADSGIEPLLKSWTLLDNHDLPRIASRLPDERQRRLAQVLQFTLPGSPNLWQGSEIDTLGDGDPEQRAPMRWDVVEAGHPALSFTRQLIALRKAHRALRVGDWRPIEADQLLAFERHTDRAMDTVLVLANPSAQDLTETVMVANSALMNATGFQDLLGPPPAERPHLDAGLLRLTVPAGSVRVLRPVFEPVSGYTPYKRTP</sequence>
<proteinExistence type="predicted"/>
<evidence type="ECO:0000313" key="6">
    <source>
        <dbReference type="Proteomes" id="UP000672097"/>
    </source>
</evidence>
<keyword evidence="2" id="KW-0326">Glycosidase</keyword>
<evidence type="ECO:0000256" key="3">
    <source>
        <dbReference type="SAM" id="SignalP"/>
    </source>
</evidence>
<dbReference type="Gene3D" id="2.60.40.1180">
    <property type="entry name" value="Golgi alpha-mannosidase II"/>
    <property type="match status" value="1"/>
</dbReference>
<keyword evidence="6" id="KW-1185">Reference proteome</keyword>
<feature type="signal peptide" evidence="3">
    <location>
        <begin position="1"/>
        <end position="20"/>
    </location>
</feature>
<dbReference type="InterPro" id="IPR006047">
    <property type="entry name" value="GH13_cat_dom"/>
</dbReference>
<reference evidence="5 6" key="1">
    <citation type="submission" date="2021-04" db="EMBL/GenBank/DDBJ databases">
        <title>The genome sequence of type strain Ideonella paludis KCTC 32238.</title>
        <authorList>
            <person name="Liu Y."/>
        </authorList>
    </citation>
    <scope>NUCLEOTIDE SEQUENCE [LARGE SCALE GENOMIC DNA]</scope>
    <source>
        <strain evidence="5 6">KCTC 32238</strain>
    </source>
</reference>
<evidence type="ECO:0000259" key="4">
    <source>
        <dbReference type="SMART" id="SM00642"/>
    </source>
</evidence>